<protein>
    <submittedName>
        <fullName evidence="2">Uncharacterized protein</fullName>
    </submittedName>
</protein>
<gene>
    <name evidence="2" type="ordered locus">BN140_1040</name>
</gene>
<evidence type="ECO:0000313" key="3">
    <source>
        <dbReference type="Proteomes" id="UP000009007"/>
    </source>
</evidence>
<dbReference type="Proteomes" id="UP000009007">
    <property type="component" value="Chromosome I"/>
</dbReference>
<sequence>MVLAYARTIPGMSTSPGIVPDMRYLSPAYLPLLVIGVYALKHAGLDGDGVGEALRTLFWLVVIALPLIFIILQVIAGNNPTGQVTFLMYLTYLFLAGAAVLYAAVPPPTSSPTQSRS</sequence>
<dbReference type="HOGENOM" id="CLU_2079404_0_0_2"/>
<evidence type="ECO:0000256" key="1">
    <source>
        <dbReference type="SAM" id="Phobius"/>
    </source>
</evidence>
<keyword evidence="3" id="KW-1185">Reference proteome</keyword>
<keyword evidence="1" id="KW-1133">Transmembrane helix</keyword>
<name>I7J8A6_METBM</name>
<feature type="transmembrane region" description="Helical" evidence="1">
    <location>
        <begin position="28"/>
        <end position="45"/>
    </location>
</feature>
<dbReference type="PATRIC" id="fig|1201294.9.peg.1149"/>
<dbReference type="KEGG" id="mbg:BN140_1040"/>
<dbReference type="EMBL" id="HE964772">
    <property type="protein sequence ID" value="CCJ35963.1"/>
    <property type="molecule type" value="Genomic_DNA"/>
</dbReference>
<accession>I7J8A6</accession>
<feature type="transmembrane region" description="Helical" evidence="1">
    <location>
        <begin position="87"/>
        <end position="105"/>
    </location>
</feature>
<dbReference type="AlphaFoldDB" id="I7J8A6"/>
<feature type="transmembrane region" description="Helical" evidence="1">
    <location>
        <begin position="57"/>
        <end position="75"/>
    </location>
</feature>
<organism evidence="2 3">
    <name type="scientific">Methanoculleus bourgensis (strain ATCC 43281 / DSM 3045 / OCM 15 / MS2)</name>
    <name type="common">Methanogenium bourgense</name>
    <dbReference type="NCBI Taxonomy" id="1201294"/>
    <lineage>
        <taxon>Archaea</taxon>
        <taxon>Methanobacteriati</taxon>
        <taxon>Methanobacteriota</taxon>
        <taxon>Stenosarchaea group</taxon>
        <taxon>Methanomicrobia</taxon>
        <taxon>Methanomicrobiales</taxon>
        <taxon>Methanomicrobiaceae</taxon>
        <taxon>Methanoculleus</taxon>
    </lineage>
</organism>
<reference evidence="3" key="1">
    <citation type="journal article" date="2012" name="J. Bacteriol.">
        <title>Complete genome sequence of the hydrogenotrophic, methanogenic archaeon Methanoculleus bourgensis strain MS2T, isolated from a sewage sludge digester.</title>
        <authorList>
            <person name="Maus I."/>
            <person name="Wibberg D."/>
            <person name="Stantscheff R."/>
            <person name="Eikmeyer F.G."/>
            <person name="Seffner A."/>
            <person name="Boelter J."/>
            <person name="Szczepanowski R."/>
            <person name="Blom J."/>
            <person name="Jaenicke S."/>
            <person name="Konig H."/>
            <person name="Puhler A."/>
            <person name="Schluter A."/>
        </authorList>
    </citation>
    <scope>NUCLEOTIDE SEQUENCE [LARGE SCALE GENOMIC DNA]</scope>
    <source>
        <strain evidence="3">ATCC 43281 / DSM 3045 / OCM 15 / MS2</strain>
    </source>
</reference>
<keyword evidence="1" id="KW-0812">Transmembrane</keyword>
<evidence type="ECO:0000313" key="2">
    <source>
        <dbReference type="EMBL" id="CCJ35963.1"/>
    </source>
</evidence>
<keyword evidence="1" id="KW-0472">Membrane</keyword>
<proteinExistence type="predicted"/>